<protein>
    <recommendedName>
        <fullName evidence="3">Peptide ABC transporter permease</fullName>
    </recommendedName>
</protein>
<dbReference type="GO" id="GO:0010468">
    <property type="term" value="P:regulation of gene expression"/>
    <property type="evidence" value="ECO:0007669"/>
    <property type="project" value="InterPro"/>
</dbReference>
<dbReference type="EMBL" id="JAUSUC010000039">
    <property type="protein sequence ID" value="MDQ0216194.1"/>
    <property type="molecule type" value="Genomic_DNA"/>
</dbReference>
<dbReference type="Pfam" id="PF10955">
    <property type="entry name" value="Fin"/>
    <property type="match status" value="1"/>
</dbReference>
<evidence type="ECO:0008006" key="3">
    <source>
        <dbReference type="Google" id="ProtNLM"/>
    </source>
</evidence>
<dbReference type="AlphaFoldDB" id="A0AAJ1T0U6"/>
<evidence type="ECO:0000313" key="2">
    <source>
        <dbReference type="Proteomes" id="UP001237207"/>
    </source>
</evidence>
<comment type="caution">
    <text evidence="1">The sequence shown here is derived from an EMBL/GenBank/DDBJ whole genome shotgun (WGS) entry which is preliminary data.</text>
</comment>
<reference evidence="1" key="1">
    <citation type="submission" date="2023-07" db="EMBL/GenBank/DDBJ databases">
        <title>Genomic Encyclopedia of Type Strains, Phase IV (KMG-IV): sequencing the most valuable type-strain genomes for metagenomic binning, comparative biology and taxonomic classification.</title>
        <authorList>
            <person name="Goeker M."/>
        </authorList>
    </citation>
    <scope>NUCLEOTIDE SEQUENCE</scope>
    <source>
        <strain evidence="1">DSM 23947</strain>
    </source>
</reference>
<evidence type="ECO:0000313" key="1">
    <source>
        <dbReference type="EMBL" id="MDQ0216194.1"/>
    </source>
</evidence>
<name>A0AAJ1T0U6_9BACI</name>
<proteinExistence type="predicted"/>
<dbReference type="InterPro" id="IPR020115">
    <property type="entry name" value="Fin"/>
</dbReference>
<keyword evidence="2" id="KW-1185">Reference proteome</keyword>
<organism evidence="1 2">
    <name type="scientific">Oikeobacillus pervagus</name>
    <dbReference type="NCBI Taxonomy" id="1325931"/>
    <lineage>
        <taxon>Bacteria</taxon>
        <taxon>Bacillati</taxon>
        <taxon>Bacillota</taxon>
        <taxon>Bacilli</taxon>
        <taxon>Bacillales</taxon>
        <taxon>Bacillaceae</taxon>
        <taxon>Oikeobacillus</taxon>
    </lineage>
</organism>
<sequence length="76" mass="8882">MAIHYRCRHCGTNIGSIDQSAISTEQLGLQLLSTDERKEMVQYERNGDVNISTICEDCQESLERNPEFHQYDYFIH</sequence>
<accession>A0AAJ1T0U6</accession>
<gene>
    <name evidence="1" type="ORF">J2S13_002634</name>
</gene>
<dbReference type="RefSeq" id="WP_307258195.1">
    <property type="nucleotide sequence ID" value="NZ_JAUSUC010000039.1"/>
</dbReference>
<dbReference type="Proteomes" id="UP001237207">
    <property type="component" value="Unassembled WGS sequence"/>
</dbReference>